<dbReference type="PANTHER" id="PTHR13285">
    <property type="entry name" value="ACYLTRANSFERASE"/>
    <property type="match status" value="1"/>
</dbReference>
<dbReference type="GO" id="GO:0016409">
    <property type="term" value="F:palmitoyltransferase activity"/>
    <property type="evidence" value="ECO:0007669"/>
    <property type="project" value="TreeGrafter"/>
</dbReference>
<evidence type="ECO:0000256" key="4">
    <source>
        <dbReference type="ARBA" id="ARBA00023136"/>
    </source>
</evidence>
<dbReference type="OrthoDB" id="420606at2759"/>
<evidence type="ECO:0000256" key="1">
    <source>
        <dbReference type="ARBA" id="ARBA00004141"/>
    </source>
</evidence>
<evidence type="ECO:0000313" key="8">
    <source>
        <dbReference type="Proteomes" id="UP000327044"/>
    </source>
</evidence>
<protein>
    <recommendedName>
        <fullName evidence="9">Protein-cysteine N-palmitoyltransferase Rasp</fullName>
    </recommendedName>
</protein>
<comment type="similarity">
    <text evidence="5">Belongs to the membrane-bound acyltransferase family. HHAT subfamily.</text>
</comment>
<feature type="transmembrane region" description="Helical" evidence="6">
    <location>
        <begin position="134"/>
        <end position="150"/>
    </location>
</feature>
<name>A0A5N4AI24_PHOPY</name>
<keyword evidence="8" id="KW-1185">Reference proteome</keyword>
<feature type="transmembrane region" description="Helical" evidence="6">
    <location>
        <begin position="450"/>
        <end position="469"/>
    </location>
</feature>
<feature type="transmembrane region" description="Helical" evidence="6">
    <location>
        <begin position="9"/>
        <end position="29"/>
    </location>
</feature>
<keyword evidence="4 6" id="KW-0472">Membrane</keyword>
<evidence type="ECO:0000256" key="5">
    <source>
        <dbReference type="ARBA" id="ARBA00038268"/>
    </source>
</evidence>
<comment type="caution">
    <text evidence="7">The sequence shown here is derived from an EMBL/GenBank/DDBJ whole genome shotgun (WGS) entry which is preliminary data.</text>
</comment>
<feature type="transmembrane region" description="Helical" evidence="6">
    <location>
        <begin position="95"/>
        <end position="122"/>
    </location>
</feature>
<dbReference type="FunCoup" id="A0A5N4AI24">
    <property type="interactions" value="220"/>
</dbReference>
<dbReference type="AlphaFoldDB" id="A0A5N4AI24"/>
<feature type="transmembrane region" description="Helical" evidence="6">
    <location>
        <begin position="249"/>
        <end position="269"/>
    </location>
</feature>
<feature type="transmembrane region" description="Helical" evidence="6">
    <location>
        <begin position="381"/>
        <end position="398"/>
    </location>
</feature>
<feature type="transmembrane region" description="Helical" evidence="6">
    <location>
        <begin position="201"/>
        <end position="219"/>
    </location>
</feature>
<proteinExistence type="inferred from homology"/>
<keyword evidence="2 6" id="KW-0812">Transmembrane</keyword>
<dbReference type="Pfam" id="PF03062">
    <property type="entry name" value="MBOAT"/>
    <property type="match status" value="1"/>
</dbReference>
<evidence type="ECO:0000256" key="6">
    <source>
        <dbReference type="SAM" id="Phobius"/>
    </source>
</evidence>
<sequence length="489" mass="57594">MTLSNCERVVCCLIWIGGVLYSIYNVFLIRKEFTYLEDTYNDFAEGWLPQMPKKDVADFEWETVMKVFRTTAHYFIIHVVVSEYLRSYYIQLVPYWQSLISIIFLLQTVGLFGLLSILLQSVTFNYISLGKRKLVPWMTTGLWMTVVIYLKSAHCAEYLAKYFHFTEVQGYIVMLSLCWSNLRCLSYCLDDVQEKYKFVHFLSYCLYLPTLFIGPFIQFKDFNENFFGHQSTCLRERFWQLVVDLSRCIFWIFITEMSLHYFYINALAYQPEILQRMSNWALYGYGYCMGQFFHLKYVVFYGLSTSIAKFDHMKTPPLPKCIGRIHLYSDMWKYFDAGLYKFLVTYIYLPTLRTSQLYNKIFSSLLSFGFVYIWHGIEYNILIWTVINYIGICLENICNELVKLAPEVLNSSWRRRGLCILCSPLLAASAVSNFYFFAGSDVGNIFTHRIFQSSLMGNAALIFFLYGCCQLSLEVKHCEQNVYAKKKIS</sequence>
<evidence type="ECO:0000256" key="3">
    <source>
        <dbReference type="ARBA" id="ARBA00022989"/>
    </source>
</evidence>
<dbReference type="PANTHER" id="PTHR13285:SF18">
    <property type="entry name" value="PROTEIN-CYSTEINE N-PALMITOYLTRANSFERASE RASP"/>
    <property type="match status" value="1"/>
</dbReference>
<dbReference type="Proteomes" id="UP000327044">
    <property type="component" value="Unassembled WGS sequence"/>
</dbReference>
<keyword evidence="3 6" id="KW-1133">Transmembrane helix</keyword>
<feature type="transmembrane region" description="Helical" evidence="6">
    <location>
        <begin position="418"/>
        <end position="438"/>
    </location>
</feature>
<feature type="transmembrane region" description="Helical" evidence="6">
    <location>
        <begin position="170"/>
        <end position="189"/>
    </location>
</feature>
<evidence type="ECO:0008006" key="9">
    <source>
        <dbReference type="Google" id="ProtNLM"/>
    </source>
</evidence>
<dbReference type="InterPro" id="IPR004299">
    <property type="entry name" value="MBOAT_fam"/>
</dbReference>
<evidence type="ECO:0000313" key="7">
    <source>
        <dbReference type="EMBL" id="KAB0796961.1"/>
    </source>
</evidence>
<dbReference type="InParanoid" id="A0A5N4AI24"/>
<accession>A0A5N4AI24</accession>
<organism evidence="7 8">
    <name type="scientific">Photinus pyralis</name>
    <name type="common">Common eastern firefly</name>
    <name type="synonym">Lampyris pyralis</name>
    <dbReference type="NCBI Taxonomy" id="7054"/>
    <lineage>
        <taxon>Eukaryota</taxon>
        <taxon>Metazoa</taxon>
        <taxon>Ecdysozoa</taxon>
        <taxon>Arthropoda</taxon>
        <taxon>Hexapoda</taxon>
        <taxon>Insecta</taxon>
        <taxon>Pterygota</taxon>
        <taxon>Neoptera</taxon>
        <taxon>Endopterygota</taxon>
        <taxon>Coleoptera</taxon>
        <taxon>Polyphaga</taxon>
        <taxon>Elateriformia</taxon>
        <taxon>Elateroidea</taxon>
        <taxon>Lampyridae</taxon>
        <taxon>Lampyrinae</taxon>
        <taxon>Photinus</taxon>
    </lineage>
</organism>
<dbReference type="GO" id="GO:0016020">
    <property type="term" value="C:membrane"/>
    <property type="evidence" value="ECO:0007669"/>
    <property type="project" value="UniProtKB-SubCell"/>
</dbReference>
<reference evidence="7 8" key="1">
    <citation type="journal article" date="2018" name="Elife">
        <title>Firefly genomes illuminate parallel origins of bioluminescence in beetles.</title>
        <authorList>
            <person name="Fallon T.R."/>
            <person name="Lower S.E."/>
            <person name="Chang C.H."/>
            <person name="Bessho-Uehara M."/>
            <person name="Martin G.J."/>
            <person name="Bewick A.J."/>
            <person name="Behringer M."/>
            <person name="Debat H.J."/>
            <person name="Wong I."/>
            <person name="Day J.C."/>
            <person name="Suvorov A."/>
            <person name="Silva C.J."/>
            <person name="Stanger-Hall K.F."/>
            <person name="Hall D.W."/>
            <person name="Schmitz R.J."/>
            <person name="Nelson D.R."/>
            <person name="Lewis S.M."/>
            <person name="Shigenobu S."/>
            <person name="Bybee S.M."/>
            <person name="Larracuente A.M."/>
            <person name="Oba Y."/>
            <person name="Weng J.K."/>
        </authorList>
    </citation>
    <scope>NUCLEOTIDE SEQUENCE [LARGE SCALE GENOMIC DNA]</scope>
    <source>
        <strain evidence="7">1611_PpyrPB1</strain>
        <tissue evidence="7">Whole body</tissue>
    </source>
</reference>
<dbReference type="EMBL" id="VVIM01000007">
    <property type="protein sequence ID" value="KAB0796961.1"/>
    <property type="molecule type" value="Genomic_DNA"/>
</dbReference>
<dbReference type="GO" id="GO:0005783">
    <property type="term" value="C:endoplasmic reticulum"/>
    <property type="evidence" value="ECO:0007669"/>
    <property type="project" value="TreeGrafter"/>
</dbReference>
<comment type="subcellular location">
    <subcellularLocation>
        <location evidence="1">Membrane</location>
        <topology evidence="1">Multi-pass membrane protein</topology>
    </subcellularLocation>
</comment>
<dbReference type="InterPro" id="IPR051085">
    <property type="entry name" value="MB_O-acyltransferase"/>
</dbReference>
<gene>
    <name evidence="7" type="ORF">PPYR_11022</name>
</gene>
<evidence type="ECO:0000256" key="2">
    <source>
        <dbReference type="ARBA" id="ARBA00022692"/>
    </source>
</evidence>